<keyword evidence="1" id="KW-1133">Transmembrane helix</keyword>
<evidence type="ECO:0000313" key="3">
    <source>
        <dbReference type="Proteomes" id="UP001565474"/>
    </source>
</evidence>
<protein>
    <recommendedName>
        <fullName evidence="4">Flp pilus assembly protein TadG</fullName>
    </recommendedName>
</protein>
<proteinExistence type="predicted"/>
<dbReference type="RefSeq" id="WP_244431408.1">
    <property type="nucleotide sequence ID" value="NZ_JBGBYD010000002.1"/>
</dbReference>
<gene>
    <name evidence="2" type="ORF">ABH992_005791</name>
</gene>
<evidence type="ECO:0000313" key="2">
    <source>
        <dbReference type="EMBL" id="MEY9473392.1"/>
    </source>
</evidence>
<keyword evidence="3" id="KW-1185">Reference proteome</keyword>
<comment type="caution">
    <text evidence="2">The sequence shown here is derived from an EMBL/GenBank/DDBJ whole genome shotgun (WGS) entry which is preliminary data.</text>
</comment>
<dbReference type="Proteomes" id="UP001565474">
    <property type="component" value="Unassembled WGS sequence"/>
</dbReference>
<keyword evidence="1" id="KW-0812">Transmembrane</keyword>
<reference evidence="2 3" key="1">
    <citation type="submission" date="2024-07" db="EMBL/GenBank/DDBJ databases">
        <title>Genomic Encyclopedia of Type Strains, Phase V (KMG-V): Genome sequencing to study the core and pangenomes of soil and plant-associated prokaryotes.</title>
        <authorList>
            <person name="Whitman W."/>
        </authorList>
    </citation>
    <scope>NUCLEOTIDE SEQUENCE [LARGE SCALE GENOMIC DNA]</scope>
    <source>
        <strain evidence="2 3">USDA 222</strain>
    </source>
</reference>
<keyword evidence="1" id="KW-0472">Membrane</keyword>
<evidence type="ECO:0000256" key="1">
    <source>
        <dbReference type="SAM" id="Phobius"/>
    </source>
</evidence>
<feature type="transmembrane region" description="Helical" evidence="1">
    <location>
        <begin position="50"/>
        <end position="72"/>
    </location>
</feature>
<dbReference type="EMBL" id="JBGBZN010000002">
    <property type="protein sequence ID" value="MEY9473392.1"/>
    <property type="molecule type" value="Genomic_DNA"/>
</dbReference>
<name>A0ABV4GR66_9BRAD</name>
<accession>A0ABV4GR66</accession>
<sequence>MRGRIVVDMVQIAAARVTRSHVASPRRGRRAYRRGSFIADQRGAVAFETVIVYIFMVASLLMPLADVAAAGFRFISAWSALRSFGQYIQYKNPPDPADPGTWVSALQTTVAGHTIGNIQVMCGSTVCSSGTLGSTPKYFTFSTTVTLAPIVLTSVLCPNSCTYTLAYSERFQ</sequence>
<evidence type="ECO:0008006" key="4">
    <source>
        <dbReference type="Google" id="ProtNLM"/>
    </source>
</evidence>
<organism evidence="2 3">
    <name type="scientific">Bradyrhizobium yuanmingense</name>
    <dbReference type="NCBI Taxonomy" id="108015"/>
    <lineage>
        <taxon>Bacteria</taxon>
        <taxon>Pseudomonadati</taxon>
        <taxon>Pseudomonadota</taxon>
        <taxon>Alphaproteobacteria</taxon>
        <taxon>Hyphomicrobiales</taxon>
        <taxon>Nitrobacteraceae</taxon>
        <taxon>Bradyrhizobium</taxon>
    </lineage>
</organism>